<evidence type="ECO:0000256" key="1">
    <source>
        <dbReference type="SAM" id="MobiDB-lite"/>
    </source>
</evidence>
<evidence type="ECO:0000256" key="2">
    <source>
        <dbReference type="SAM" id="Phobius"/>
    </source>
</evidence>
<feature type="transmembrane region" description="Helical" evidence="2">
    <location>
        <begin position="90"/>
        <end position="111"/>
    </location>
</feature>
<keyword evidence="2" id="KW-0472">Membrane</keyword>
<feature type="compositionally biased region" description="Low complexity" evidence="1">
    <location>
        <begin position="159"/>
        <end position="225"/>
    </location>
</feature>
<dbReference type="AlphaFoldDB" id="A0A1X0DQK7"/>
<feature type="region of interest" description="Disordered" evidence="1">
    <location>
        <begin position="131"/>
        <end position="225"/>
    </location>
</feature>
<evidence type="ECO:0000313" key="3">
    <source>
        <dbReference type="EMBL" id="ORA74439.1"/>
    </source>
</evidence>
<gene>
    <name evidence="3" type="ORF">BST28_22615</name>
</gene>
<feature type="region of interest" description="Disordered" evidence="1">
    <location>
        <begin position="61"/>
        <end position="80"/>
    </location>
</feature>
<feature type="region of interest" description="Disordered" evidence="1">
    <location>
        <begin position="1"/>
        <end position="56"/>
    </location>
</feature>
<dbReference type="RefSeq" id="WP_207570184.1">
    <property type="nucleotide sequence ID" value="NZ_MVHU01000073.1"/>
</dbReference>
<dbReference type="EMBL" id="MVHU01000073">
    <property type="protein sequence ID" value="ORA74439.1"/>
    <property type="molecule type" value="Genomic_DNA"/>
</dbReference>
<comment type="caution">
    <text evidence="3">The sequence shown here is derived from an EMBL/GenBank/DDBJ whole genome shotgun (WGS) entry which is preliminary data.</text>
</comment>
<name>A0A1X0DQK7_9MYCO</name>
<protein>
    <submittedName>
        <fullName evidence="3">Uncharacterized protein</fullName>
    </submittedName>
</protein>
<evidence type="ECO:0000313" key="4">
    <source>
        <dbReference type="Proteomes" id="UP000192713"/>
    </source>
</evidence>
<feature type="compositionally biased region" description="Pro residues" evidence="1">
    <location>
        <begin position="136"/>
        <end position="158"/>
    </location>
</feature>
<keyword evidence="2" id="KW-1133">Transmembrane helix</keyword>
<organism evidence="3 4">
    <name type="scientific">Mycolicibacter kumamotonensis</name>
    <dbReference type="NCBI Taxonomy" id="354243"/>
    <lineage>
        <taxon>Bacteria</taxon>
        <taxon>Bacillati</taxon>
        <taxon>Actinomycetota</taxon>
        <taxon>Actinomycetes</taxon>
        <taxon>Mycobacteriales</taxon>
        <taxon>Mycobacteriaceae</taxon>
        <taxon>Mycolicibacter</taxon>
    </lineage>
</organism>
<keyword evidence="2" id="KW-0812">Transmembrane</keyword>
<dbReference type="Proteomes" id="UP000192713">
    <property type="component" value="Unassembled WGS sequence"/>
</dbReference>
<sequence length="247" mass="25397">MYDPQDDEVTREADAIGATEMAPTVTSAPGTGSVVDAFAWSQEDGSASAEPAPYVEDPYGYDQVPTTGRRPAVTPAPIPARRHPSQWPRYALGIGILVALIAVAGALYSLARSTEDEAPVQRETSAVVVPPVSSALPPPPAPVVPPPPAATTPAPPPVTTTEPPITTTTAPPTTTTTTTTPPPSTTTTTTAPPTTTTTVPTTTTVSPTTTAPPTTTVPPTTTTVPMTTEYLRIPLVPIPIPITVPEN</sequence>
<proteinExistence type="predicted"/>
<accession>A0A1X0DQK7</accession>
<reference evidence="3 4" key="1">
    <citation type="submission" date="2017-02" db="EMBL/GenBank/DDBJ databases">
        <title>The new phylogeny of genus Mycobacterium.</title>
        <authorList>
            <person name="Tortoli E."/>
            <person name="Trovato A."/>
            <person name="Cirillo D.M."/>
        </authorList>
    </citation>
    <scope>NUCLEOTIDE SEQUENCE [LARGE SCALE GENOMIC DNA]</scope>
    <source>
        <strain evidence="3 4">DSM 45093</strain>
    </source>
</reference>